<reference evidence="2" key="1">
    <citation type="journal article" date="2022" name="Front. Genet.">
        <title>Chromosome-Scale Assembly of the Dendrobium nobile Genome Provides Insights Into the Molecular Mechanism of the Biosynthesis of the Medicinal Active Ingredient of Dendrobium.</title>
        <authorList>
            <person name="Xu Q."/>
            <person name="Niu S.-C."/>
            <person name="Li K.-L."/>
            <person name="Zheng P.-J."/>
            <person name="Zhang X.-J."/>
            <person name="Jia Y."/>
            <person name="Liu Y."/>
            <person name="Niu Y.-X."/>
            <person name="Yu L.-H."/>
            <person name="Chen D.-F."/>
            <person name="Zhang G.-Q."/>
        </authorList>
    </citation>
    <scope>NUCLEOTIDE SEQUENCE</scope>
    <source>
        <tissue evidence="2">Leaf</tissue>
    </source>
</reference>
<dbReference type="EMBL" id="JAGYWB010000011">
    <property type="protein sequence ID" value="KAI0504166.1"/>
    <property type="molecule type" value="Genomic_DNA"/>
</dbReference>
<sequence length="69" mass="7979">MLLRIVYTLQYKVFSFLNGFTLQYVTLLASLSLSLSLSLYLHLASLALFLSLDCHIFIFHQEQPEALRL</sequence>
<keyword evidence="3" id="KW-1185">Reference proteome</keyword>
<dbReference type="Proteomes" id="UP000829196">
    <property type="component" value="Unassembled WGS sequence"/>
</dbReference>
<comment type="caution">
    <text evidence="2">The sequence shown here is derived from an EMBL/GenBank/DDBJ whole genome shotgun (WGS) entry which is preliminary data.</text>
</comment>
<keyword evidence="1" id="KW-1133">Transmembrane helix</keyword>
<name>A0A8T3B9M9_DENNO</name>
<proteinExistence type="predicted"/>
<protein>
    <submittedName>
        <fullName evidence="2">Uncharacterized protein</fullName>
    </submittedName>
</protein>
<feature type="transmembrane region" description="Helical" evidence="1">
    <location>
        <begin position="39"/>
        <end position="59"/>
    </location>
</feature>
<feature type="transmembrane region" description="Helical" evidence="1">
    <location>
        <begin position="12"/>
        <end position="33"/>
    </location>
</feature>
<accession>A0A8T3B9M9</accession>
<evidence type="ECO:0000256" key="1">
    <source>
        <dbReference type="SAM" id="Phobius"/>
    </source>
</evidence>
<evidence type="ECO:0000313" key="2">
    <source>
        <dbReference type="EMBL" id="KAI0504166.1"/>
    </source>
</evidence>
<keyword evidence="1" id="KW-0472">Membrane</keyword>
<organism evidence="2 3">
    <name type="scientific">Dendrobium nobile</name>
    <name type="common">Orchid</name>
    <dbReference type="NCBI Taxonomy" id="94219"/>
    <lineage>
        <taxon>Eukaryota</taxon>
        <taxon>Viridiplantae</taxon>
        <taxon>Streptophyta</taxon>
        <taxon>Embryophyta</taxon>
        <taxon>Tracheophyta</taxon>
        <taxon>Spermatophyta</taxon>
        <taxon>Magnoliopsida</taxon>
        <taxon>Liliopsida</taxon>
        <taxon>Asparagales</taxon>
        <taxon>Orchidaceae</taxon>
        <taxon>Epidendroideae</taxon>
        <taxon>Malaxideae</taxon>
        <taxon>Dendrobiinae</taxon>
        <taxon>Dendrobium</taxon>
    </lineage>
</organism>
<gene>
    <name evidence="2" type="ORF">KFK09_015115</name>
</gene>
<keyword evidence="1" id="KW-0812">Transmembrane</keyword>
<evidence type="ECO:0000313" key="3">
    <source>
        <dbReference type="Proteomes" id="UP000829196"/>
    </source>
</evidence>
<dbReference type="AlphaFoldDB" id="A0A8T3B9M9"/>